<dbReference type="EMBL" id="MWML01000341">
    <property type="protein sequence ID" value="TCG03775.1"/>
    <property type="molecule type" value="Genomic_DNA"/>
</dbReference>
<reference evidence="3 4" key="1">
    <citation type="submission" date="2017-02" db="EMBL/GenBank/DDBJ databases">
        <title>Paraburkholderia sophoroidis sp. nov. and Paraburkholderia steynii sp. nov. rhizobial symbionts of the fynbos legume Hypocalyptus sophoroides.</title>
        <authorList>
            <person name="Steenkamp E.T."/>
            <person name="Beukes C.W."/>
            <person name="Van Zyl E."/>
            <person name="Avontuur J."/>
            <person name="Chan W.Y."/>
            <person name="Hassen A."/>
            <person name="Palmer M."/>
            <person name="Mthombeni L."/>
            <person name="Phalane F."/>
            <person name="Sereme K."/>
            <person name="Venter S.N."/>
        </authorList>
    </citation>
    <scope>NUCLEOTIDE SEQUENCE [LARGE SCALE GENOMIC DNA]</scope>
    <source>
        <strain evidence="3 4">HC1.1ba</strain>
    </source>
</reference>
<protein>
    <recommendedName>
        <fullName evidence="5">Purine-nucleoside phosphorylase</fullName>
    </recommendedName>
</protein>
<keyword evidence="4" id="KW-1185">Reference proteome</keyword>
<evidence type="ECO:0008006" key="5">
    <source>
        <dbReference type="Google" id="ProtNLM"/>
    </source>
</evidence>
<feature type="chain" id="PRO_5020265623" description="Purine-nucleoside phosphorylase" evidence="2">
    <location>
        <begin position="22"/>
        <end position="106"/>
    </location>
</feature>
<evidence type="ECO:0000313" key="3">
    <source>
        <dbReference type="EMBL" id="TCG03775.1"/>
    </source>
</evidence>
<dbReference type="AlphaFoldDB" id="A0A4R0X5S0"/>
<sequence>MKTLQALLISCALVAPSLAFARADNNAPVTRAEAHTDLSQVEQAGYRPVASDESYPSNIEAAEAKVAEQANSPAAQPAVGGGTMTRASQLGTAIAVNDAGSLFAHH</sequence>
<feature type="region of interest" description="Disordered" evidence="1">
    <location>
        <begin position="64"/>
        <end position="83"/>
    </location>
</feature>
<dbReference type="InterPro" id="IPR025421">
    <property type="entry name" value="DUF4148"/>
</dbReference>
<comment type="caution">
    <text evidence="3">The sequence shown here is derived from an EMBL/GenBank/DDBJ whole genome shotgun (WGS) entry which is preliminary data.</text>
</comment>
<evidence type="ECO:0000256" key="2">
    <source>
        <dbReference type="SAM" id="SignalP"/>
    </source>
</evidence>
<evidence type="ECO:0000313" key="4">
    <source>
        <dbReference type="Proteomes" id="UP000294200"/>
    </source>
</evidence>
<accession>A0A4R0X5S0</accession>
<gene>
    <name evidence="3" type="ORF">BZM27_45905</name>
</gene>
<evidence type="ECO:0000256" key="1">
    <source>
        <dbReference type="SAM" id="MobiDB-lite"/>
    </source>
</evidence>
<proteinExistence type="predicted"/>
<dbReference type="Proteomes" id="UP000294200">
    <property type="component" value="Unassembled WGS sequence"/>
</dbReference>
<feature type="region of interest" description="Disordered" evidence="1">
    <location>
        <begin position="33"/>
        <end position="54"/>
    </location>
</feature>
<feature type="signal peptide" evidence="2">
    <location>
        <begin position="1"/>
        <end position="21"/>
    </location>
</feature>
<keyword evidence="2" id="KW-0732">Signal</keyword>
<organism evidence="3 4">
    <name type="scientific">Paraburkholderia steynii</name>
    <dbReference type="NCBI Taxonomy" id="1245441"/>
    <lineage>
        <taxon>Bacteria</taxon>
        <taxon>Pseudomonadati</taxon>
        <taxon>Pseudomonadota</taxon>
        <taxon>Betaproteobacteria</taxon>
        <taxon>Burkholderiales</taxon>
        <taxon>Burkholderiaceae</taxon>
        <taxon>Paraburkholderia</taxon>
    </lineage>
</organism>
<name>A0A4R0X5S0_9BURK</name>
<dbReference type="Pfam" id="PF13663">
    <property type="entry name" value="DUF4148"/>
    <property type="match status" value="1"/>
</dbReference>